<dbReference type="AlphaFoldDB" id="A0A2N6T7P5"/>
<dbReference type="PROSITE" id="PS51186">
    <property type="entry name" value="GNAT"/>
    <property type="match status" value="1"/>
</dbReference>
<dbReference type="PANTHER" id="PTHR43441">
    <property type="entry name" value="RIBOSOMAL-PROTEIN-SERINE ACETYLTRANSFERASE"/>
    <property type="match status" value="1"/>
</dbReference>
<evidence type="ECO:0000313" key="2">
    <source>
        <dbReference type="EMBL" id="PMC65344.1"/>
    </source>
</evidence>
<organism evidence="2 3">
    <name type="scientific">Corynebacterium tuscaniense</name>
    <dbReference type="NCBI Taxonomy" id="302449"/>
    <lineage>
        <taxon>Bacteria</taxon>
        <taxon>Bacillati</taxon>
        <taxon>Actinomycetota</taxon>
        <taxon>Actinomycetes</taxon>
        <taxon>Mycobacteriales</taxon>
        <taxon>Corynebacteriaceae</taxon>
        <taxon>Corynebacterium</taxon>
    </lineage>
</organism>
<protein>
    <submittedName>
        <fullName evidence="2">N-acetyltransferase</fullName>
    </submittedName>
</protein>
<dbReference type="Pfam" id="PF13302">
    <property type="entry name" value="Acetyltransf_3"/>
    <property type="match status" value="1"/>
</dbReference>
<keyword evidence="2" id="KW-0808">Transferase</keyword>
<comment type="caution">
    <text evidence="2">The sequence shown here is derived from an EMBL/GenBank/DDBJ whole genome shotgun (WGS) entry which is preliminary data.</text>
</comment>
<dbReference type="InterPro" id="IPR051908">
    <property type="entry name" value="Ribosomal_N-acetyltransferase"/>
</dbReference>
<dbReference type="Proteomes" id="UP000235836">
    <property type="component" value="Unassembled WGS sequence"/>
</dbReference>
<sequence>MKVVPWDQVAQIPHVEEDILKSVTDEQTVRFTHVPDPYTEDHLREFLAAPPTGVRRYAIVLDERYAGNVELRSMSDEVANLGYTTAPWARGRGIMTQAVRIVTQGAHEEGVHRVELRAAVHNHASRRVAQRAGFTFEGISRHAELLRGTYNDVALYSHLATDSN</sequence>
<accession>A0A2N6T7P5</accession>
<dbReference type="GO" id="GO:0008999">
    <property type="term" value="F:protein-N-terminal-alanine acetyltransferase activity"/>
    <property type="evidence" value="ECO:0007669"/>
    <property type="project" value="TreeGrafter"/>
</dbReference>
<dbReference type="SUPFAM" id="SSF55729">
    <property type="entry name" value="Acyl-CoA N-acyltransferases (Nat)"/>
    <property type="match status" value="1"/>
</dbReference>
<keyword evidence="3" id="KW-1185">Reference proteome</keyword>
<dbReference type="GO" id="GO:1990189">
    <property type="term" value="F:protein N-terminal-serine acetyltransferase activity"/>
    <property type="evidence" value="ECO:0007669"/>
    <property type="project" value="TreeGrafter"/>
</dbReference>
<dbReference type="PANTHER" id="PTHR43441:SF10">
    <property type="entry name" value="ACETYLTRANSFERASE"/>
    <property type="match status" value="1"/>
</dbReference>
<proteinExistence type="predicted"/>
<feature type="domain" description="N-acetyltransferase" evidence="1">
    <location>
        <begin position="10"/>
        <end position="162"/>
    </location>
</feature>
<dbReference type="InterPro" id="IPR016181">
    <property type="entry name" value="Acyl_CoA_acyltransferase"/>
</dbReference>
<dbReference type="Gene3D" id="3.40.630.30">
    <property type="match status" value="1"/>
</dbReference>
<gene>
    <name evidence="2" type="ORF">CJ203_00185</name>
</gene>
<name>A0A2N6T7P5_9CORY</name>
<dbReference type="RefSeq" id="WP_102723121.1">
    <property type="nucleotide sequence ID" value="NZ_PNHG01000001.1"/>
</dbReference>
<dbReference type="EMBL" id="PNHG01000001">
    <property type="protein sequence ID" value="PMC65344.1"/>
    <property type="molecule type" value="Genomic_DNA"/>
</dbReference>
<dbReference type="InterPro" id="IPR000182">
    <property type="entry name" value="GNAT_dom"/>
</dbReference>
<dbReference type="GO" id="GO:0005737">
    <property type="term" value="C:cytoplasm"/>
    <property type="evidence" value="ECO:0007669"/>
    <property type="project" value="TreeGrafter"/>
</dbReference>
<evidence type="ECO:0000313" key="3">
    <source>
        <dbReference type="Proteomes" id="UP000235836"/>
    </source>
</evidence>
<evidence type="ECO:0000259" key="1">
    <source>
        <dbReference type="PROSITE" id="PS51186"/>
    </source>
</evidence>
<reference evidence="2 3" key="1">
    <citation type="submission" date="2017-09" db="EMBL/GenBank/DDBJ databases">
        <title>Bacterial strain isolated from the female urinary microbiota.</title>
        <authorList>
            <person name="Thomas-White K."/>
            <person name="Kumar N."/>
            <person name="Forster S."/>
            <person name="Putonti C."/>
            <person name="Lawley T."/>
            <person name="Wolfe A.J."/>
        </authorList>
    </citation>
    <scope>NUCLEOTIDE SEQUENCE [LARGE SCALE GENOMIC DNA]</scope>
    <source>
        <strain evidence="2 3">UMB0792</strain>
    </source>
</reference>